<dbReference type="RefSeq" id="WP_326504552.1">
    <property type="nucleotide sequence ID" value="NZ_JAWIIV010000001.1"/>
</dbReference>
<dbReference type="Proteomes" id="UP001352263">
    <property type="component" value="Unassembled WGS sequence"/>
</dbReference>
<comment type="caution">
    <text evidence="2">The sequence shown here is derived from an EMBL/GenBank/DDBJ whole genome shotgun (WGS) entry which is preliminary data.</text>
</comment>
<dbReference type="InterPro" id="IPR025282">
    <property type="entry name" value="DUF4214"/>
</dbReference>
<evidence type="ECO:0000259" key="1">
    <source>
        <dbReference type="Pfam" id="PF13946"/>
    </source>
</evidence>
<dbReference type="Pfam" id="PF00353">
    <property type="entry name" value="HemolysinCabind"/>
    <property type="match status" value="1"/>
</dbReference>
<reference evidence="2 3" key="1">
    <citation type="submission" date="2023-10" db="EMBL/GenBank/DDBJ databases">
        <title>Noviherbaspirillum sp. CPCC 100848 genome assembly.</title>
        <authorList>
            <person name="Li X.Y."/>
            <person name="Fang X.M."/>
        </authorList>
    </citation>
    <scope>NUCLEOTIDE SEQUENCE [LARGE SCALE GENOMIC DNA]</scope>
    <source>
        <strain evidence="2 3">CPCC 100848</strain>
    </source>
</reference>
<accession>A0ABU6J340</accession>
<organism evidence="2 3">
    <name type="scientific">Noviherbaspirillum album</name>
    <dbReference type="NCBI Taxonomy" id="3080276"/>
    <lineage>
        <taxon>Bacteria</taxon>
        <taxon>Pseudomonadati</taxon>
        <taxon>Pseudomonadota</taxon>
        <taxon>Betaproteobacteria</taxon>
        <taxon>Burkholderiales</taxon>
        <taxon>Oxalobacteraceae</taxon>
        <taxon>Noviherbaspirillum</taxon>
    </lineage>
</organism>
<dbReference type="Pfam" id="PF13946">
    <property type="entry name" value="DUF4214"/>
    <property type="match status" value="2"/>
</dbReference>
<feature type="domain" description="DUF4214" evidence="1">
    <location>
        <begin position="4"/>
        <end position="50"/>
    </location>
</feature>
<dbReference type="EMBL" id="JAWIIV010000001">
    <property type="protein sequence ID" value="MEC4717805.1"/>
    <property type="molecule type" value="Genomic_DNA"/>
</dbReference>
<evidence type="ECO:0000313" key="3">
    <source>
        <dbReference type="Proteomes" id="UP001352263"/>
    </source>
</evidence>
<keyword evidence="3" id="KW-1185">Reference proteome</keyword>
<dbReference type="Gene3D" id="2.150.10.10">
    <property type="entry name" value="Serralysin-like metalloprotease, C-terminal"/>
    <property type="match status" value="1"/>
</dbReference>
<protein>
    <submittedName>
        <fullName evidence="2">DUF4214 domain-containing protein</fullName>
    </submittedName>
</protein>
<proteinExistence type="predicted"/>
<evidence type="ECO:0000313" key="2">
    <source>
        <dbReference type="EMBL" id="MEC4717805.1"/>
    </source>
</evidence>
<name>A0ABU6J340_9BURK</name>
<dbReference type="InterPro" id="IPR018511">
    <property type="entry name" value="Hemolysin-typ_Ca-bd_CS"/>
</dbReference>
<dbReference type="Gene3D" id="1.10.3130.20">
    <property type="entry name" value="Phycobilisome linker domain"/>
    <property type="match status" value="1"/>
</dbReference>
<sequence length="1369" mass="140506">MVKNFVQQLYRNILLRDGETEGIAHWAGLAGNGLTSVEMVKGFITSSEAQSITAVLRLYQIFFGRAADIDGLRHWVNSLQRGSSLNDIASAFSRSEEFKQQYPNASAGDVVEIFYNNLFARASDADGKSHWLNLVERAGWTLGQVAAAFTASSEATAAQGPATRFAESYLALRSSKGGAPSTESVKALAGHPLLQAITELQTVKGTVLAGTIEQVHVYRSIDEVKLETLSLSPVEADASGRFVLTGGYGSLYAAGGRDITTGAANNRWLATVVNANSGEIVITPLTAIVHALSRQGTGIADAVALVNSAFGIDPGVDLLSFHHLDKATSDTSSTADRKNALIIKGVIAQLSILTEGAEILLKGMPGSGSVDTRMVSLLVAEALADTMANASARGKPYQTGTLLGLDRLDVVSQLMADSLRRFEATGLDPLRIAAANQRDGLAADAAKIITTFNTPISKTVQFTGNLPALESSNLIDAISLIAKTEGFAISELQALIGTGMQDGSLSDEAALLMSRDLGVAVRAFVIGKISNGIESTNAGAIIDRIFNATPPAGQGDAIPSPDFHVTNTLGKFNFSGSATGNITLAVDADNVISFSRGGITAATKGSALSTVIIELSAHQTLELTNSQLGQMVNFTIKGSGNLIIQGALAIATLNDLHFDGFTGGLSYRIQDTPANILNAAPATLSNAQEVTVIAGTNAFYSVAVATELLSRLTNRAGLTLGVVDTASALLSNHAITGVTAYKLSADANDLSVANAAALVGIGGFGADGKNITVQDTAAAILANHSITGVSIYKLSENADNLSVANAVTLVGIGGGNGFSANGKTITVQDTAAAILANHSMTGVSNYRLSENADNLSVANAAILVGIGGGNGFSANGKTITVQDTAAAILANHSMTGVSTYRLSENADNLSVANAAILVGIGGGNGFSANGKTITVQDTAAAILANHSMTGVSTYRLSENADNLSVANAAILVGIGGGNGFSANGKTITVQDTAAAILANHSMTGVSIYRLSENADNLSVANATILAGLNDFEVNGKQFTVQDTAAAILASHAIEGVTAYKVLDTHTAILSQHAGMPYVTAFLLSADAMDMSVADASALSAVNGFGVNGHVFSVKDSFNAIRANHTISGVTKYQLDSNTSIDNIQLLQSEGLALANLRYVIADLASAIGAADTSLLNGADAMFISASSGNDNIDLNRGGTVTVRVSIDLGAGDDNILGSEGEDHINGNIGADTIDGGAGRDLYIYSDKGTDSLVNSGSAAAAGFDVVNTRGGDGFYIAAFSALHTVLNIANPVSGSGTDLLAALDATYASVKVANNDVMFARFLNGSQYLVINDGQDSNTGINASDTVIKIVGSGLPAVAAFNLLLFNAE</sequence>
<gene>
    <name evidence="2" type="ORF">RY831_01465</name>
</gene>
<dbReference type="InterPro" id="IPR038255">
    <property type="entry name" value="PBS_linker_sf"/>
</dbReference>
<dbReference type="PROSITE" id="PS00330">
    <property type="entry name" value="HEMOLYSIN_CALCIUM"/>
    <property type="match status" value="1"/>
</dbReference>
<feature type="domain" description="DUF4214" evidence="1">
    <location>
        <begin position="89"/>
        <end position="156"/>
    </location>
</feature>
<dbReference type="InterPro" id="IPR001343">
    <property type="entry name" value="Hemolysn_Ca-bd"/>
</dbReference>
<dbReference type="InterPro" id="IPR011049">
    <property type="entry name" value="Serralysin-like_metalloprot_C"/>
</dbReference>
<dbReference type="SUPFAM" id="SSF51120">
    <property type="entry name" value="beta-Roll"/>
    <property type="match status" value="1"/>
</dbReference>